<evidence type="ECO:0000259" key="1">
    <source>
        <dbReference type="Pfam" id="PF01844"/>
    </source>
</evidence>
<dbReference type="eggNOG" id="COG1403">
    <property type="taxonomic scope" value="Bacteria"/>
</dbReference>
<keyword evidence="2" id="KW-0540">Nuclease</keyword>
<keyword evidence="2" id="KW-0378">Hydrolase</keyword>
<proteinExistence type="predicted"/>
<dbReference type="CDD" id="cd00085">
    <property type="entry name" value="HNHc"/>
    <property type="match status" value="1"/>
</dbReference>
<dbReference type="GO" id="GO:0004519">
    <property type="term" value="F:endonuclease activity"/>
    <property type="evidence" value="ECO:0007669"/>
    <property type="project" value="UniProtKB-KW"/>
</dbReference>
<dbReference type="HOGENOM" id="CLU_108879_2_1_6"/>
<dbReference type="RefSeq" id="WP_038609015.1">
    <property type="nucleotide sequence ID" value="NZ_CP009048.1"/>
</dbReference>
<dbReference type="EMBL" id="CP009048">
    <property type="protein sequence ID" value="AIL60924.1"/>
    <property type="molecule type" value="Genomic_DNA"/>
</dbReference>
<dbReference type="InterPro" id="IPR002711">
    <property type="entry name" value="HNH"/>
</dbReference>
<sequence length="108" mass="12296">MATGSSWHHLYKTKEWYRLRWAQLQKEPLCRRCSSQGRTVAAGIADHIKAHRGDVTLFFDATNLQSLCKLCHDSAKQREEKSGVVVGCDVNGLPIDPNHHWNRKKSPS</sequence>
<reference evidence="2 3" key="1">
    <citation type="submission" date="2014-07" db="EMBL/GenBank/DDBJ databases">
        <authorList>
            <person name="Lee K."/>
            <person name="Lim J.Y."/>
            <person name="Hwang I."/>
        </authorList>
    </citation>
    <scope>NUCLEOTIDE SEQUENCE [LARGE SCALE GENOMIC DNA]</scope>
    <source>
        <strain evidence="2 3">KL28</strain>
    </source>
</reference>
<gene>
    <name evidence="2" type="ORF">PSAKL28_16990</name>
</gene>
<keyword evidence="2" id="KW-0255">Endonuclease</keyword>
<accession>A0A077FAT1</accession>
<name>A0A077FAT1_9PSED</name>
<feature type="domain" description="HNH" evidence="1">
    <location>
        <begin position="30"/>
        <end position="76"/>
    </location>
</feature>
<evidence type="ECO:0000313" key="3">
    <source>
        <dbReference type="Proteomes" id="UP000028931"/>
    </source>
</evidence>
<dbReference type="AlphaFoldDB" id="A0A077FAT1"/>
<dbReference type="OrthoDB" id="5292295at2"/>
<dbReference type="GO" id="GO:0008270">
    <property type="term" value="F:zinc ion binding"/>
    <property type="evidence" value="ECO:0007669"/>
    <property type="project" value="InterPro"/>
</dbReference>
<dbReference type="KEGG" id="palk:PSAKL28_16990"/>
<dbReference type="Proteomes" id="UP000028931">
    <property type="component" value="Chromosome"/>
</dbReference>
<dbReference type="InterPro" id="IPR003615">
    <property type="entry name" value="HNH_nuc"/>
</dbReference>
<organism evidence="2 3">
    <name type="scientific">Pseudomonas alkylphenolica</name>
    <dbReference type="NCBI Taxonomy" id="237609"/>
    <lineage>
        <taxon>Bacteria</taxon>
        <taxon>Pseudomonadati</taxon>
        <taxon>Pseudomonadota</taxon>
        <taxon>Gammaproteobacteria</taxon>
        <taxon>Pseudomonadales</taxon>
        <taxon>Pseudomonadaceae</taxon>
        <taxon>Pseudomonas</taxon>
    </lineage>
</organism>
<evidence type="ECO:0000313" key="2">
    <source>
        <dbReference type="EMBL" id="AIL60924.1"/>
    </source>
</evidence>
<protein>
    <submittedName>
        <fullName evidence="2">HNH endonuclease</fullName>
    </submittedName>
</protein>
<dbReference type="Pfam" id="PF01844">
    <property type="entry name" value="HNH"/>
    <property type="match status" value="1"/>
</dbReference>
<dbReference type="GO" id="GO:0003676">
    <property type="term" value="F:nucleic acid binding"/>
    <property type="evidence" value="ECO:0007669"/>
    <property type="project" value="InterPro"/>
</dbReference>